<feature type="domain" description="RNase H type-1" evidence="1">
    <location>
        <begin position="1"/>
        <end position="78"/>
    </location>
</feature>
<proteinExistence type="predicted"/>
<organism evidence="2 3">
    <name type="scientific">Erysiphe pulchra</name>
    <dbReference type="NCBI Taxonomy" id="225359"/>
    <lineage>
        <taxon>Eukaryota</taxon>
        <taxon>Fungi</taxon>
        <taxon>Dikarya</taxon>
        <taxon>Ascomycota</taxon>
        <taxon>Pezizomycotina</taxon>
        <taxon>Leotiomycetes</taxon>
        <taxon>Erysiphales</taxon>
        <taxon>Erysiphaceae</taxon>
        <taxon>Erysiphe</taxon>
    </lineage>
</organism>
<reference evidence="2 3" key="1">
    <citation type="submission" date="2017-10" db="EMBL/GenBank/DDBJ databases">
        <title>Development of genomic resources for the powdery mildew, Erysiphe pulchra.</title>
        <authorList>
            <person name="Wadl P.A."/>
            <person name="Mack B.M."/>
            <person name="Moore G."/>
            <person name="Beltz S.B."/>
        </authorList>
    </citation>
    <scope>NUCLEOTIDE SEQUENCE [LARGE SCALE GENOMIC DNA]</scope>
    <source>
        <strain evidence="2">Cflorida</strain>
    </source>
</reference>
<sequence>MYFFCLDNEEAAIRLHTDSPTPSSSTRIQEFQSLRGIWLEIGGITVTDVGAVLVRWVPGHQGILGNERADTLAKEACSLDTQYTKASTAQATRLLSERYNYLLVSYWSSHALKRYKDLEIKISSKFQSELFSLPRISLGNLLSACSRNVPPSIPPY</sequence>
<comment type="caution">
    <text evidence="2">The sequence shown here is derived from an EMBL/GenBank/DDBJ whole genome shotgun (WGS) entry which is preliminary data.</text>
</comment>
<name>A0A2S4PVQ3_9PEZI</name>
<dbReference type="Proteomes" id="UP000237438">
    <property type="component" value="Unassembled WGS sequence"/>
</dbReference>
<dbReference type="InterPro" id="IPR012337">
    <property type="entry name" value="RNaseH-like_sf"/>
</dbReference>
<dbReference type="AlphaFoldDB" id="A0A2S4PVQ3"/>
<dbReference type="SUPFAM" id="SSF53098">
    <property type="entry name" value="Ribonuclease H-like"/>
    <property type="match status" value="1"/>
</dbReference>
<evidence type="ECO:0000259" key="1">
    <source>
        <dbReference type="PROSITE" id="PS50879"/>
    </source>
</evidence>
<accession>A0A2S4PVQ3</accession>
<protein>
    <recommendedName>
        <fullName evidence="1">RNase H type-1 domain-containing protein</fullName>
    </recommendedName>
</protein>
<dbReference type="Gene3D" id="3.30.420.10">
    <property type="entry name" value="Ribonuclease H-like superfamily/Ribonuclease H"/>
    <property type="match status" value="1"/>
</dbReference>
<dbReference type="PROSITE" id="PS50879">
    <property type="entry name" value="RNASE_H_1"/>
    <property type="match status" value="1"/>
</dbReference>
<dbReference type="InterPro" id="IPR036397">
    <property type="entry name" value="RNaseH_sf"/>
</dbReference>
<dbReference type="CDD" id="cd09276">
    <property type="entry name" value="Rnase_HI_RT_non_LTR"/>
    <property type="match status" value="1"/>
</dbReference>
<gene>
    <name evidence="2" type="ORF">EPUL_004239</name>
</gene>
<dbReference type="OrthoDB" id="3261222at2759"/>
<keyword evidence="3" id="KW-1185">Reference proteome</keyword>
<dbReference type="GO" id="GO:0004523">
    <property type="term" value="F:RNA-DNA hybrid ribonuclease activity"/>
    <property type="evidence" value="ECO:0007669"/>
    <property type="project" value="InterPro"/>
</dbReference>
<dbReference type="EMBL" id="PEDP01000413">
    <property type="protein sequence ID" value="POS86087.1"/>
    <property type="molecule type" value="Genomic_DNA"/>
</dbReference>
<dbReference type="InterPro" id="IPR002156">
    <property type="entry name" value="RNaseH_domain"/>
</dbReference>
<evidence type="ECO:0000313" key="2">
    <source>
        <dbReference type="EMBL" id="POS86087.1"/>
    </source>
</evidence>
<evidence type="ECO:0000313" key="3">
    <source>
        <dbReference type="Proteomes" id="UP000237438"/>
    </source>
</evidence>
<dbReference type="GO" id="GO:0003676">
    <property type="term" value="F:nucleic acid binding"/>
    <property type="evidence" value="ECO:0007669"/>
    <property type="project" value="InterPro"/>
</dbReference>
<dbReference type="Pfam" id="PF00075">
    <property type="entry name" value="RNase_H"/>
    <property type="match status" value="1"/>
</dbReference>